<name>A0A7W7RCT6_9ACTN</name>
<evidence type="ECO:0000313" key="1">
    <source>
        <dbReference type="EMBL" id="MBB4929599.1"/>
    </source>
</evidence>
<comment type="caution">
    <text evidence="1">The sequence shown here is derived from an EMBL/GenBank/DDBJ whole genome shotgun (WGS) entry which is preliminary data.</text>
</comment>
<evidence type="ECO:0000313" key="2">
    <source>
        <dbReference type="Proteomes" id="UP000523007"/>
    </source>
</evidence>
<reference evidence="1 2" key="1">
    <citation type="submission" date="2020-08" db="EMBL/GenBank/DDBJ databases">
        <title>Sequencing the genomes of 1000 actinobacteria strains.</title>
        <authorList>
            <person name="Klenk H.-P."/>
        </authorList>
    </citation>
    <scope>NUCLEOTIDE SEQUENCE [LARGE SCALE GENOMIC DNA]</scope>
    <source>
        <strain evidence="1 2">DSM 102030</strain>
    </source>
</reference>
<dbReference type="EMBL" id="JACHJT010000001">
    <property type="protein sequence ID" value="MBB4929599.1"/>
    <property type="molecule type" value="Genomic_DNA"/>
</dbReference>
<accession>A0A7W7RCT6</accession>
<gene>
    <name evidence="1" type="ORF">F4561_000419</name>
</gene>
<protein>
    <submittedName>
        <fullName evidence="1">Uncharacterized protein</fullName>
    </submittedName>
</protein>
<sequence>MRRTRAGRRRGAGRAVGSGRWVGGSPAAQEVFACSVPVLRAVCAGRDRAGHANAYPARCCCAVAVAPLLVGSGPTYTVDSASLGGIRAARPAG</sequence>
<keyword evidence="2" id="KW-1185">Reference proteome</keyword>
<proteinExistence type="predicted"/>
<dbReference type="Proteomes" id="UP000523007">
    <property type="component" value="Unassembled WGS sequence"/>
</dbReference>
<dbReference type="AlphaFoldDB" id="A0A7W7RCT6"/>
<organism evidence="1 2">
    <name type="scientific">Lipingzhangella halophila</name>
    <dbReference type="NCBI Taxonomy" id="1783352"/>
    <lineage>
        <taxon>Bacteria</taxon>
        <taxon>Bacillati</taxon>
        <taxon>Actinomycetota</taxon>
        <taxon>Actinomycetes</taxon>
        <taxon>Streptosporangiales</taxon>
        <taxon>Nocardiopsidaceae</taxon>
        <taxon>Lipingzhangella</taxon>
    </lineage>
</organism>